<dbReference type="GO" id="GO:0003678">
    <property type="term" value="F:DNA helicase activity"/>
    <property type="evidence" value="ECO:0007669"/>
    <property type="project" value="UniProtKB-EC"/>
</dbReference>
<dbReference type="InterPro" id="IPR004589">
    <property type="entry name" value="DNA_helicase_ATP-dep_RecQ"/>
</dbReference>
<comment type="caution">
    <text evidence="10">The sequence shown here is derived from an EMBL/GenBank/DDBJ whole genome shotgun (WGS) entry which is preliminary data.</text>
</comment>
<dbReference type="InterPro" id="IPR001650">
    <property type="entry name" value="Helicase_C-like"/>
</dbReference>
<organism evidence="10 11">
    <name type="scientific">Bacillus chungangensis</name>
    <dbReference type="NCBI Taxonomy" id="587633"/>
    <lineage>
        <taxon>Bacteria</taxon>
        <taxon>Bacillati</taxon>
        <taxon>Bacillota</taxon>
        <taxon>Bacilli</taxon>
        <taxon>Bacillales</taxon>
        <taxon>Bacillaceae</taxon>
        <taxon>Bacillus</taxon>
    </lineage>
</organism>
<dbReference type="PROSITE" id="PS00690">
    <property type="entry name" value="DEAH_ATP_HELICASE"/>
    <property type="match status" value="1"/>
</dbReference>
<dbReference type="PROSITE" id="PS51192">
    <property type="entry name" value="HELICASE_ATP_BIND_1"/>
    <property type="match status" value="1"/>
</dbReference>
<gene>
    <name evidence="10" type="ORF">J2S08_000650</name>
</gene>
<feature type="domain" description="Helicase C-terminal" evidence="9">
    <location>
        <begin position="215"/>
        <end position="374"/>
    </location>
</feature>
<evidence type="ECO:0000259" key="9">
    <source>
        <dbReference type="PROSITE" id="PS51194"/>
    </source>
</evidence>
<dbReference type="SUPFAM" id="SSF52540">
    <property type="entry name" value="P-loop containing nucleoside triphosphate hydrolases"/>
    <property type="match status" value="1"/>
</dbReference>
<keyword evidence="2 10" id="KW-0378">Hydrolase</keyword>
<dbReference type="InterPro" id="IPR014001">
    <property type="entry name" value="Helicase_ATP-bd"/>
</dbReference>
<evidence type="ECO:0000313" key="11">
    <source>
        <dbReference type="Proteomes" id="UP001223586"/>
    </source>
</evidence>
<dbReference type="Pfam" id="PF16124">
    <property type="entry name" value="RecQ_Zn_bind"/>
    <property type="match status" value="1"/>
</dbReference>
<evidence type="ECO:0000256" key="1">
    <source>
        <dbReference type="ARBA" id="ARBA00022741"/>
    </source>
</evidence>
<dbReference type="InterPro" id="IPR032284">
    <property type="entry name" value="RecQ_Zn-bd"/>
</dbReference>
<dbReference type="PROSITE" id="PS51194">
    <property type="entry name" value="HELICASE_CTER"/>
    <property type="match status" value="1"/>
</dbReference>
<dbReference type="EMBL" id="JAUSTT010000003">
    <property type="protein sequence ID" value="MDQ0174816.1"/>
    <property type="molecule type" value="Genomic_DNA"/>
</dbReference>
<evidence type="ECO:0000256" key="4">
    <source>
        <dbReference type="ARBA" id="ARBA00022840"/>
    </source>
</evidence>
<dbReference type="CDD" id="cd17920">
    <property type="entry name" value="DEXHc_RecQ"/>
    <property type="match status" value="1"/>
</dbReference>
<evidence type="ECO:0000256" key="7">
    <source>
        <dbReference type="ARBA" id="ARBA00044550"/>
    </source>
</evidence>
<keyword evidence="1" id="KW-0547">Nucleotide-binding</keyword>
<feature type="domain" description="Helicase ATP-binding" evidence="8">
    <location>
        <begin position="24"/>
        <end position="191"/>
    </location>
</feature>
<dbReference type="PANTHER" id="PTHR13710">
    <property type="entry name" value="DNA HELICASE RECQ FAMILY MEMBER"/>
    <property type="match status" value="1"/>
</dbReference>
<proteinExistence type="predicted"/>
<evidence type="ECO:0000256" key="5">
    <source>
        <dbReference type="ARBA" id="ARBA00023125"/>
    </source>
</evidence>
<dbReference type="InterPro" id="IPR002464">
    <property type="entry name" value="DNA/RNA_helicase_DEAH_CS"/>
</dbReference>
<dbReference type="NCBIfam" id="TIGR00614">
    <property type="entry name" value="recQ_fam"/>
    <property type="match status" value="1"/>
</dbReference>
<protein>
    <recommendedName>
        <fullName evidence="6">ATP-dependent DNA helicase RecQ</fullName>
    </recommendedName>
    <alternativeName>
        <fullName evidence="7">DNA 3'-5' helicase RecQ</fullName>
    </alternativeName>
</protein>
<evidence type="ECO:0000259" key="8">
    <source>
        <dbReference type="PROSITE" id="PS51192"/>
    </source>
</evidence>
<keyword evidence="3 10" id="KW-0347">Helicase</keyword>
<dbReference type="InterPro" id="IPR027417">
    <property type="entry name" value="P-loop_NTPase"/>
</dbReference>
<evidence type="ECO:0000313" key="10">
    <source>
        <dbReference type="EMBL" id="MDQ0174816.1"/>
    </source>
</evidence>
<name>A0ABT9WNH1_9BACI</name>
<dbReference type="Proteomes" id="UP001223586">
    <property type="component" value="Unassembled WGS sequence"/>
</dbReference>
<sequence length="485" mass="56171">MELHSALKKYFGYDCFRTGQQDIISSVLEQQNTLAMLPTGTGKSLCYQLPGYLLDGAVVIVSPLLSLMQDQVAQMHFRGEKSVIALNSFLGYRDRKLALSMLSNYRFIFVSPEMLANEQVLEKLRTVSIALFVIDEAHCISQWGPDFRPDYLRLGAIRQQLNEPVTLALTATATRQVREDIKEVLKISVMKEWIFSIDRPNIAMAVEQCDHYHDKIDRLLSLVQKLEKPGIIYFSSKRAAEDIAVMLWQAGISSTAAYHGGMEQEQRMLIQQQFLFGQLQVICATNAFGMGINKENIRFVIHFHLPQHIEGYLQEIGRAGRDGEKALALLLYSAGDELLPQQMIETELPTDEQIEYFYRSVSRMELPLLMEKLQLTEIQFRFLQFHQSKSKMEREEIEAVKKTKAERRQHKLNKLFQMKRFISDTACRRMHILAYFDEKMTKSLPFCCDNCKINIEDYYLAIAPHSRKEERESWECILQKLLLKK</sequence>
<dbReference type="RefSeq" id="WP_307226609.1">
    <property type="nucleotide sequence ID" value="NZ_JAUSTT010000003.1"/>
</dbReference>
<dbReference type="InterPro" id="IPR011545">
    <property type="entry name" value="DEAD/DEAH_box_helicase_dom"/>
</dbReference>
<keyword evidence="11" id="KW-1185">Reference proteome</keyword>
<evidence type="ECO:0000256" key="3">
    <source>
        <dbReference type="ARBA" id="ARBA00022806"/>
    </source>
</evidence>
<dbReference type="SMART" id="SM00487">
    <property type="entry name" value="DEXDc"/>
    <property type="match status" value="1"/>
</dbReference>
<dbReference type="Pfam" id="PF00270">
    <property type="entry name" value="DEAD"/>
    <property type="match status" value="1"/>
</dbReference>
<accession>A0ABT9WNH1</accession>
<evidence type="ECO:0000256" key="6">
    <source>
        <dbReference type="ARBA" id="ARBA00044535"/>
    </source>
</evidence>
<keyword evidence="4" id="KW-0067">ATP-binding</keyword>
<keyword evidence="5" id="KW-0238">DNA-binding</keyword>
<dbReference type="PANTHER" id="PTHR13710:SF84">
    <property type="entry name" value="ATP-DEPENDENT DNA HELICASE RECS-RELATED"/>
    <property type="match status" value="1"/>
</dbReference>
<evidence type="ECO:0000256" key="2">
    <source>
        <dbReference type="ARBA" id="ARBA00022801"/>
    </source>
</evidence>
<reference evidence="10 11" key="1">
    <citation type="submission" date="2023-07" db="EMBL/GenBank/DDBJ databases">
        <title>Genomic Encyclopedia of Type Strains, Phase IV (KMG-IV): sequencing the most valuable type-strain genomes for metagenomic binning, comparative biology and taxonomic classification.</title>
        <authorList>
            <person name="Goeker M."/>
        </authorList>
    </citation>
    <scope>NUCLEOTIDE SEQUENCE [LARGE SCALE GENOMIC DNA]</scope>
    <source>
        <strain evidence="10 11">DSM 23837</strain>
    </source>
</reference>
<dbReference type="SMART" id="SM00490">
    <property type="entry name" value="HELICc"/>
    <property type="match status" value="1"/>
</dbReference>
<dbReference type="Pfam" id="PF00271">
    <property type="entry name" value="Helicase_C"/>
    <property type="match status" value="1"/>
</dbReference>
<dbReference type="GO" id="GO:0016787">
    <property type="term" value="F:hydrolase activity"/>
    <property type="evidence" value="ECO:0007669"/>
    <property type="project" value="UniProtKB-KW"/>
</dbReference>
<dbReference type="Gene3D" id="3.40.50.300">
    <property type="entry name" value="P-loop containing nucleotide triphosphate hydrolases"/>
    <property type="match status" value="2"/>
</dbReference>